<evidence type="ECO:0000259" key="5">
    <source>
        <dbReference type="PROSITE" id="PS50931"/>
    </source>
</evidence>
<dbReference type="RefSeq" id="WP_163046286.1">
    <property type="nucleotide sequence ID" value="NZ_JAAAMJ010000046.1"/>
</dbReference>
<dbReference type="GO" id="GO:0003677">
    <property type="term" value="F:DNA binding"/>
    <property type="evidence" value="ECO:0007669"/>
    <property type="project" value="UniProtKB-KW"/>
</dbReference>
<evidence type="ECO:0000256" key="3">
    <source>
        <dbReference type="ARBA" id="ARBA00023125"/>
    </source>
</evidence>
<comment type="caution">
    <text evidence="6">The sequence shown here is derived from an EMBL/GenBank/DDBJ whole genome shotgun (WGS) entry which is preliminary data.</text>
</comment>
<keyword evidence="4" id="KW-0804">Transcription</keyword>
<dbReference type="EMBL" id="JAAAMJ010000046">
    <property type="protein sequence ID" value="NDV89442.1"/>
    <property type="molecule type" value="Genomic_DNA"/>
</dbReference>
<dbReference type="GO" id="GO:0005829">
    <property type="term" value="C:cytosol"/>
    <property type="evidence" value="ECO:0007669"/>
    <property type="project" value="TreeGrafter"/>
</dbReference>
<evidence type="ECO:0000256" key="1">
    <source>
        <dbReference type="ARBA" id="ARBA00009437"/>
    </source>
</evidence>
<comment type="similarity">
    <text evidence="1">Belongs to the LysR transcriptional regulatory family.</text>
</comment>
<gene>
    <name evidence="6" type="ORF">GTW51_22615</name>
</gene>
<dbReference type="FunFam" id="1.10.10.10:FF:000001">
    <property type="entry name" value="LysR family transcriptional regulator"/>
    <property type="match status" value="1"/>
</dbReference>
<evidence type="ECO:0000256" key="4">
    <source>
        <dbReference type="ARBA" id="ARBA00023163"/>
    </source>
</evidence>
<dbReference type="Pfam" id="PF03466">
    <property type="entry name" value="LysR_substrate"/>
    <property type="match status" value="1"/>
</dbReference>
<keyword evidence="7" id="KW-1185">Reference proteome</keyword>
<accession>A0A6L9MNY8</accession>
<dbReference type="PROSITE" id="PS50931">
    <property type="entry name" value="HTH_LYSR"/>
    <property type="match status" value="1"/>
</dbReference>
<dbReference type="InterPro" id="IPR036388">
    <property type="entry name" value="WH-like_DNA-bd_sf"/>
</dbReference>
<organism evidence="6 7">
    <name type="scientific">Aurantimonas aggregata</name>
    <dbReference type="NCBI Taxonomy" id="2047720"/>
    <lineage>
        <taxon>Bacteria</taxon>
        <taxon>Pseudomonadati</taxon>
        <taxon>Pseudomonadota</taxon>
        <taxon>Alphaproteobacteria</taxon>
        <taxon>Hyphomicrobiales</taxon>
        <taxon>Aurantimonadaceae</taxon>
        <taxon>Aurantimonas</taxon>
    </lineage>
</organism>
<dbReference type="Gene3D" id="1.10.10.10">
    <property type="entry name" value="Winged helix-like DNA-binding domain superfamily/Winged helix DNA-binding domain"/>
    <property type="match status" value="1"/>
</dbReference>
<dbReference type="AlphaFoldDB" id="A0A6L9MNY8"/>
<evidence type="ECO:0000256" key="2">
    <source>
        <dbReference type="ARBA" id="ARBA00023015"/>
    </source>
</evidence>
<dbReference type="CDD" id="cd08440">
    <property type="entry name" value="PBP2_LTTR_like_4"/>
    <property type="match status" value="1"/>
</dbReference>
<dbReference type="InterPro" id="IPR005119">
    <property type="entry name" value="LysR_subst-bd"/>
</dbReference>
<evidence type="ECO:0000313" key="7">
    <source>
        <dbReference type="Proteomes" id="UP000476332"/>
    </source>
</evidence>
<dbReference type="PANTHER" id="PTHR30419">
    <property type="entry name" value="HTH-TYPE TRANSCRIPTIONAL REGULATOR YBHD"/>
    <property type="match status" value="1"/>
</dbReference>
<reference evidence="6 7" key="1">
    <citation type="submission" date="2020-01" db="EMBL/GenBank/DDBJ databases">
        <title>Genomes of bacteria type strains.</title>
        <authorList>
            <person name="Chen J."/>
            <person name="Zhu S."/>
            <person name="Chen J."/>
        </authorList>
    </citation>
    <scope>NUCLEOTIDE SEQUENCE [LARGE SCALE GENOMIC DNA]</scope>
    <source>
        <strain evidence="6 7">KCTC 52919</strain>
    </source>
</reference>
<dbReference type="SUPFAM" id="SSF46785">
    <property type="entry name" value="Winged helix' DNA-binding domain"/>
    <property type="match status" value="1"/>
</dbReference>
<dbReference type="GO" id="GO:0003700">
    <property type="term" value="F:DNA-binding transcription factor activity"/>
    <property type="evidence" value="ECO:0007669"/>
    <property type="project" value="InterPro"/>
</dbReference>
<feature type="domain" description="HTH lysR-type" evidence="5">
    <location>
        <begin position="3"/>
        <end position="60"/>
    </location>
</feature>
<protein>
    <submittedName>
        <fullName evidence="6">LysR family transcriptional regulator</fullName>
    </submittedName>
</protein>
<dbReference type="InterPro" id="IPR000847">
    <property type="entry name" value="LysR_HTH_N"/>
</dbReference>
<keyword evidence="3" id="KW-0238">DNA-binding</keyword>
<dbReference type="InterPro" id="IPR050950">
    <property type="entry name" value="HTH-type_LysR_regulators"/>
</dbReference>
<dbReference type="SUPFAM" id="SSF53850">
    <property type="entry name" value="Periplasmic binding protein-like II"/>
    <property type="match status" value="1"/>
</dbReference>
<dbReference type="Pfam" id="PF00126">
    <property type="entry name" value="HTH_1"/>
    <property type="match status" value="1"/>
</dbReference>
<sequence>MNPPFREILAFLELAETLSFSEASARTGLSQPAFSLSIQRLEQSIGARLFDRTSRSVSLTREGEAFRPLARRLARTWDETFDEMAELVAVRRGRVSLAALPSLAARILPEAVVRFARSHPDVSIRINDVLHEAVVDLVLGGRVDYGFSVEPANQDELTFAPLVRDRFVAILRDDDPLARRSGLTWEELLTQPLVAMTGVTSVRRRLDASISGKMAPRLVAEVNQLATVSGLVLAGLGVSALPALCLPVVMQNGLAWLPLSEPMAQRTLGLVYRRKQSFSLAARAFLGELRSLPASPILTELGEQISFEPFPGNA</sequence>
<dbReference type="Proteomes" id="UP000476332">
    <property type="component" value="Unassembled WGS sequence"/>
</dbReference>
<dbReference type="InterPro" id="IPR036390">
    <property type="entry name" value="WH_DNA-bd_sf"/>
</dbReference>
<keyword evidence="2" id="KW-0805">Transcription regulation</keyword>
<dbReference type="PANTHER" id="PTHR30419:SF30">
    <property type="entry name" value="LYSR FAMILY TRANSCRIPTIONAL REGULATOR"/>
    <property type="match status" value="1"/>
</dbReference>
<evidence type="ECO:0000313" key="6">
    <source>
        <dbReference type="EMBL" id="NDV89442.1"/>
    </source>
</evidence>
<name>A0A6L9MNY8_9HYPH</name>
<proteinExistence type="inferred from homology"/>
<dbReference type="Gene3D" id="3.40.190.290">
    <property type="match status" value="1"/>
</dbReference>
<dbReference type="PRINTS" id="PR00039">
    <property type="entry name" value="HTHLYSR"/>
</dbReference>